<dbReference type="GO" id="GO:0005886">
    <property type="term" value="C:plasma membrane"/>
    <property type="evidence" value="ECO:0007669"/>
    <property type="project" value="TreeGrafter"/>
</dbReference>
<dbReference type="Proteomes" id="UP000007254">
    <property type="component" value="Chromosome"/>
</dbReference>
<keyword evidence="8" id="KW-1185">Reference proteome</keyword>
<keyword evidence="4 6" id="KW-1133">Transmembrane helix</keyword>
<evidence type="ECO:0000256" key="5">
    <source>
        <dbReference type="ARBA" id="ARBA00023136"/>
    </source>
</evidence>
<dbReference type="RefSeq" id="WP_014625651.1">
    <property type="nucleotide sequence ID" value="NC_017583.1"/>
</dbReference>
<dbReference type="PANTHER" id="PTHR23291:SF50">
    <property type="entry name" value="PROTEIN LIFEGUARD 4"/>
    <property type="match status" value="1"/>
</dbReference>
<keyword evidence="3 6" id="KW-0812">Transmembrane</keyword>
<dbReference type="EMBL" id="CP002903">
    <property type="protein sequence ID" value="AEJ62333.1"/>
    <property type="molecule type" value="Genomic_DNA"/>
</dbReference>
<dbReference type="CDD" id="cd10432">
    <property type="entry name" value="BI-1-like_bacterial"/>
    <property type="match status" value="1"/>
</dbReference>
<comment type="similarity">
    <text evidence="2 6">Belongs to the BI1 family.</text>
</comment>
<dbReference type="Pfam" id="PF01027">
    <property type="entry name" value="Bax1-I"/>
    <property type="match status" value="1"/>
</dbReference>
<evidence type="ECO:0000256" key="1">
    <source>
        <dbReference type="ARBA" id="ARBA00004141"/>
    </source>
</evidence>
<keyword evidence="5 6" id="KW-0472">Membrane</keyword>
<feature type="transmembrane region" description="Helical" evidence="6">
    <location>
        <begin position="23"/>
        <end position="44"/>
    </location>
</feature>
<feature type="transmembrane region" description="Helical" evidence="6">
    <location>
        <begin position="203"/>
        <end position="226"/>
    </location>
</feature>
<evidence type="ECO:0000313" key="8">
    <source>
        <dbReference type="Proteomes" id="UP000007254"/>
    </source>
</evidence>
<feature type="transmembrane region" description="Helical" evidence="6">
    <location>
        <begin position="142"/>
        <end position="160"/>
    </location>
</feature>
<reference evidence="7 8" key="1">
    <citation type="submission" date="2011-06" db="EMBL/GenBank/DDBJ databases">
        <title>The complete genome of Spirochaeta thermophila DSM 6578.</title>
        <authorList>
            <consortium name="US DOE Joint Genome Institute (JGI-PGF)"/>
            <person name="Lucas S."/>
            <person name="Lapidus A."/>
            <person name="Bruce D."/>
            <person name="Goodwin L."/>
            <person name="Pitluck S."/>
            <person name="Peters L."/>
            <person name="Kyrpides N."/>
            <person name="Mavromatis K."/>
            <person name="Ivanova N."/>
            <person name="Mikailova N."/>
            <person name="Pagani I."/>
            <person name="Chertkov O."/>
            <person name="Detter J.C."/>
            <person name="Tapia R."/>
            <person name="Han C."/>
            <person name="Land M."/>
            <person name="Hauser L."/>
            <person name="Markowitz V."/>
            <person name="Cheng J.-F."/>
            <person name="Hugenholtz P."/>
            <person name="Woyke T."/>
            <person name="Wu D."/>
            <person name="Spring S."/>
            <person name="Merkhoffer B."/>
            <person name="Schneider S."/>
            <person name="Klenk H.-P."/>
            <person name="Eisen J.A."/>
        </authorList>
    </citation>
    <scope>NUCLEOTIDE SEQUENCE [LARGE SCALE GENOMIC DNA]</scope>
    <source>
        <strain evidence="8">ATCC 700085 / DSM 6578 / Z-1203</strain>
    </source>
</reference>
<sequence>MLARPQALTGPQTGALQRILTNIYLWMTGGLALTGVVSLGVASSPTLLRTFFSNPLIFFLLIGGELALVFYLSLRIQKMSPFAATVAFASYSALNGVTLAPLFLVYTGTSIAQVFFITAATFAGMSAYGYLTKRDLSRVGSIVGMALWGLIIASLVNIFLRSEGFSLIISYVGVLIFVGLTAYDTQILKQWATQIDPSDESVYVRFSIMGALKLYLDFINLFLFLLRIMGSRRD</sequence>
<organism evidence="7 8">
    <name type="scientific">Winmispira thermophila (strain ATCC 700085 / DSM 6578 / Z-1203)</name>
    <name type="common">Spirochaeta thermophila</name>
    <dbReference type="NCBI Taxonomy" id="869211"/>
    <lineage>
        <taxon>Bacteria</taxon>
        <taxon>Pseudomonadati</taxon>
        <taxon>Spirochaetota</taxon>
        <taxon>Spirochaetia</taxon>
        <taxon>Winmispirales</taxon>
        <taxon>Winmispiraceae</taxon>
        <taxon>Winmispira</taxon>
    </lineage>
</organism>
<gene>
    <name evidence="7" type="ordered locus">Spith_2077</name>
</gene>
<dbReference type="OrthoDB" id="9793828at2"/>
<evidence type="ECO:0000256" key="6">
    <source>
        <dbReference type="RuleBase" id="RU004379"/>
    </source>
</evidence>
<dbReference type="AlphaFoldDB" id="G0GEY9"/>
<evidence type="ECO:0000313" key="7">
    <source>
        <dbReference type="EMBL" id="AEJ62333.1"/>
    </source>
</evidence>
<protein>
    <recommendedName>
        <fullName evidence="9">Inner membrane protein YbhL</fullName>
    </recommendedName>
</protein>
<evidence type="ECO:0000256" key="4">
    <source>
        <dbReference type="ARBA" id="ARBA00022989"/>
    </source>
</evidence>
<dbReference type="InterPro" id="IPR006214">
    <property type="entry name" value="Bax_inhibitor_1-related"/>
</dbReference>
<dbReference type="STRING" id="869211.Spith_2077"/>
<evidence type="ECO:0000256" key="3">
    <source>
        <dbReference type="ARBA" id="ARBA00022692"/>
    </source>
</evidence>
<name>G0GEY9_WINT7</name>
<feature type="transmembrane region" description="Helical" evidence="6">
    <location>
        <begin position="56"/>
        <end position="76"/>
    </location>
</feature>
<feature type="transmembrane region" description="Helical" evidence="6">
    <location>
        <begin position="165"/>
        <end position="183"/>
    </location>
</feature>
<dbReference type="HOGENOM" id="CLU_058671_1_0_12"/>
<dbReference type="KEGG" id="stq:Spith_2077"/>
<dbReference type="PANTHER" id="PTHR23291">
    <property type="entry name" value="BAX INHIBITOR-RELATED"/>
    <property type="match status" value="1"/>
</dbReference>
<accession>G0GEY9</accession>
<proteinExistence type="inferred from homology"/>
<evidence type="ECO:0000256" key="2">
    <source>
        <dbReference type="ARBA" id="ARBA00010350"/>
    </source>
</evidence>
<comment type="subcellular location">
    <subcellularLocation>
        <location evidence="1">Membrane</location>
        <topology evidence="1">Multi-pass membrane protein</topology>
    </subcellularLocation>
</comment>
<evidence type="ECO:0008006" key="9">
    <source>
        <dbReference type="Google" id="ProtNLM"/>
    </source>
</evidence>